<dbReference type="VEuPathDB" id="FungiDB:LEMA_P102310.1"/>
<gene>
    <name evidence="2" type="ORF">LEMA_P102310.1</name>
</gene>
<proteinExistence type="predicted"/>
<dbReference type="AlphaFoldDB" id="E4ZZI4"/>
<dbReference type="PANTHER" id="PTHR40462:SF1">
    <property type="entry name" value="EXPRESSED PROTEIN"/>
    <property type="match status" value="1"/>
</dbReference>
<dbReference type="PANTHER" id="PTHR40462">
    <property type="entry name" value="CHROMOSOME 1, WHOLE GENOME SHOTGUN SEQUENCE"/>
    <property type="match status" value="1"/>
</dbReference>
<keyword evidence="3" id="KW-1185">Reference proteome</keyword>
<reference evidence="3" key="1">
    <citation type="journal article" date="2011" name="Nat. Commun.">
        <title>Effector diversification within compartments of the Leptosphaeria maculans genome affected by Repeat-Induced Point mutations.</title>
        <authorList>
            <person name="Rouxel T."/>
            <person name="Grandaubert J."/>
            <person name="Hane J.K."/>
            <person name="Hoede C."/>
            <person name="van de Wouw A.P."/>
            <person name="Couloux A."/>
            <person name="Dominguez V."/>
            <person name="Anthouard V."/>
            <person name="Bally P."/>
            <person name="Bourras S."/>
            <person name="Cozijnsen A.J."/>
            <person name="Ciuffetti L.M."/>
            <person name="Degrave A."/>
            <person name="Dilmaghani A."/>
            <person name="Duret L."/>
            <person name="Fudal I."/>
            <person name="Goodwin S.B."/>
            <person name="Gout L."/>
            <person name="Glaser N."/>
            <person name="Linglin J."/>
            <person name="Kema G.H.J."/>
            <person name="Lapalu N."/>
            <person name="Lawrence C.B."/>
            <person name="May K."/>
            <person name="Meyer M."/>
            <person name="Ollivier B."/>
            <person name="Poulain J."/>
            <person name="Schoch C.L."/>
            <person name="Simon A."/>
            <person name="Spatafora J.W."/>
            <person name="Stachowiak A."/>
            <person name="Turgeon B.G."/>
            <person name="Tyler B.M."/>
            <person name="Vincent D."/>
            <person name="Weissenbach J."/>
            <person name="Amselem J."/>
            <person name="Quesneville H."/>
            <person name="Oliver R.P."/>
            <person name="Wincker P."/>
            <person name="Balesdent M.-H."/>
            <person name="Howlett B.J."/>
        </authorList>
    </citation>
    <scope>NUCLEOTIDE SEQUENCE [LARGE SCALE GENOMIC DNA]</scope>
    <source>
        <strain evidence="3">JN3 / isolate v23.1.3 / race Av1-4-5-6-7-8</strain>
    </source>
</reference>
<feature type="compositionally biased region" description="Basic and acidic residues" evidence="1">
    <location>
        <begin position="58"/>
        <end position="79"/>
    </location>
</feature>
<feature type="compositionally biased region" description="Low complexity" evidence="1">
    <location>
        <begin position="28"/>
        <end position="37"/>
    </location>
</feature>
<dbReference type="Proteomes" id="UP000002668">
    <property type="component" value="Genome"/>
</dbReference>
<evidence type="ECO:0000313" key="2">
    <source>
        <dbReference type="EMBL" id="CBX97100.1"/>
    </source>
</evidence>
<dbReference type="HOGENOM" id="CLU_100306_0_0_1"/>
<organism evidence="3">
    <name type="scientific">Leptosphaeria maculans (strain JN3 / isolate v23.1.3 / race Av1-4-5-6-7-8)</name>
    <name type="common">Blackleg fungus</name>
    <name type="synonym">Phoma lingam</name>
    <dbReference type="NCBI Taxonomy" id="985895"/>
    <lineage>
        <taxon>Eukaryota</taxon>
        <taxon>Fungi</taxon>
        <taxon>Dikarya</taxon>
        <taxon>Ascomycota</taxon>
        <taxon>Pezizomycotina</taxon>
        <taxon>Dothideomycetes</taxon>
        <taxon>Pleosporomycetidae</taxon>
        <taxon>Pleosporales</taxon>
        <taxon>Pleosporineae</taxon>
        <taxon>Leptosphaeriaceae</taxon>
        <taxon>Plenodomus</taxon>
        <taxon>Plenodomus lingam/Leptosphaeria maculans species complex</taxon>
    </lineage>
</organism>
<sequence length="124" mass="13011">MDFVNKMTGGNTGGNSANEQVAQGQGQGQNQQSSSSSSGGGFLSGIGDKLNSAAGGGRESEKNEDYLDKGVDYVQEKFLGKGPQDNESAVEQAKDEQISDMLRGQYKSATGSEIPIKDKETRLG</sequence>
<dbReference type="InParanoid" id="E4ZZI4"/>
<dbReference type="eggNOG" id="ENOG502S9RM">
    <property type="taxonomic scope" value="Eukaryota"/>
</dbReference>
<dbReference type="OMA" id="RGQYKNT"/>
<name>E4ZZI4_LEPMJ</name>
<feature type="region of interest" description="Disordered" evidence="1">
    <location>
        <begin position="1"/>
        <end position="124"/>
    </location>
</feature>
<evidence type="ECO:0000313" key="3">
    <source>
        <dbReference type="Proteomes" id="UP000002668"/>
    </source>
</evidence>
<dbReference type="GeneID" id="13283410"/>
<evidence type="ECO:0008006" key="4">
    <source>
        <dbReference type="Google" id="ProtNLM"/>
    </source>
</evidence>
<dbReference type="OrthoDB" id="3050608at2759"/>
<evidence type="ECO:0000256" key="1">
    <source>
        <dbReference type="SAM" id="MobiDB-lite"/>
    </source>
</evidence>
<protein>
    <recommendedName>
        <fullName evidence="4">DNA damage-responsive protein 48</fullName>
    </recommendedName>
</protein>
<accession>E4ZZI4</accession>
<feature type="compositionally biased region" description="Basic and acidic residues" evidence="1">
    <location>
        <begin position="115"/>
        <end position="124"/>
    </location>
</feature>
<dbReference type="EMBL" id="FP929130">
    <property type="protein sequence ID" value="CBX97100.1"/>
    <property type="molecule type" value="Genomic_DNA"/>
</dbReference>